<feature type="non-terminal residue" evidence="2">
    <location>
        <position position="1"/>
    </location>
</feature>
<gene>
    <name evidence="2" type="ORF">ACJMK2_019138</name>
</gene>
<keyword evidence="1" id="KW-0812">Transmembrane</keyword>
<dbReference type="AlphaFoldDB" id="A0ABD3UFV5"/>
<feature type="transmembrane region" description="Helical" evidence="1">
    <location>
        <begin position="185"/>
        <end position="208"/>
    </location>
</feature>
<feature type="transmembrane region" description="Helical" evidence="1">
    <location>
        <begin position="65"/>
        <end position="84"/>
    </location>
</feature>
<sequence>TFDPCSTGNHMPFPYMSDRCPACEYVSNDRSDLIDLNHDIWYSTNLNITTRYVSPYGCGTRIPPSGWMVCIFLYFFFQFFFYLLKRSIPVIGDGVVDRKACAATFTNTCAVAYSLKVKRCDMSTVIYCLQNLPSSIQQRYCFDFDPQTNSSTAKPTPFKSPYPPNSVSPRGQNIIVATVDGTQTWIIVVIVSLTVVVIVLIVLILVILR</sequence>
<proteinExistence type="predicted"/>
<keyword evidence="1" id="KW-1133">Transmembrane helix</keyword>
<evidence type="ECO:0000313" key="3">
    <source>
        <dbReference type="Proteomes" id="UP001634394"/>
    </source>
</evidence>
<dbReference type="EMBL" id="JBJQND010000016">
    <property type="protein sequence ID" value="KAL3848270.1"/>
    <property type="molecule type" value="Genomic_DNA"/>
</dbReference>
<dbReference type="Proteomes" id="UP001634394">
    <property type="component" value="Unassembled WGS sequence"/>
</dbReference>
<reference evidence="2 3" key="1">
    <citation type="submission" date="2024-11" db="EMBL/GenBank/DDBJ databases">
        <title>Chromosome-level genome assembly of the freshwater bivalve Anodonta woodiana.</title>
        <authorList>
            <person name="Chen X."/>
        </authorList>
    </citation>
    <scope>NUCLEOTIDE SEQUENCE [LARGE SCALE GENOMIC DNA]</scope>
    <source>
        <strain evidence="2">MN2024</strain>
        <tissue evidence="2">Gills</tissue>
    </source>
</reference>
<comment type="caution">
    <text evidence="2">The sequence shown here is derived from an EMBL/GenBank/DDBJ whole genome shotgun (WGS) entry which is preliminary data.</text>
</comment>
<evidence type="ECO:0000256" key="1">
    <source>
        <dbReference type="SAM" id="Phobius"/>
    </source>
</evidence>
<organism evidence="2 3">
    <name type="scientific">Sinanodonta woodiana</name>
    <name type="common">Chinese pond mussel</name>
    <name type="synonym">Anodonta woodiana</name>
    <dbReference type="NCBI Taxonomy" id="1069815"/>
    <lineage>
        <taxon>Eukaryota</taxon>
        <taxon>Metazoa</taxon>
        <taxon>Spiralia</taxon>
        <taxon>Lophotrochozoa</taxon>
        <taxon>Mollusca</taxon>
        <taxon>Bivalvia</taxon>
        <taxon>Autobranchia</taxon>
        <taxon>Heteroconchia</taxon>
        <taxon>Palaeoheterodonta</taxon>
        <taxon>Unionida</taxon>
        <taxon>Unionoidea</taxon>
        <taxon>Unionidae</taxon>
        <taxon>Unioninae</taxon>
        <taxon>Sinanodonta</taxon>
    </lineage>
</organism>
<name>A0ABD3UFV5_SINWO</name>
<keyword evidence="1" id="KW-0472">Membrane</keyword>
<evidence type="ECO:0000313" key="2">
    <source>
        <dbReference type="EMBL" id="KAL3848270.1"/>
    </source>
</evidence>
<keyword evidence="3" id="KW-1185">Reference proteome</keyword>
<accession>A0ABD3UFV5</accession>
<protein>
    <submittedName>
        <fullName evidence="2">Uncharacterized protein</fullName>
    </submittedName>
</protein>